<evidence type="ECO:0000313" key="5">
    <source>
        <dbReference type="EMBL" id="CAF3691844.1"/>
    </source>
</evidence>
<comment type="caution">
    <text evidence="4">The sequence shown here is derived from an EMBL/GenBank/DDBJ whole genome shotgun (WGS) entry which is preliminary data.</text>
</comment>
<dbReference type="Proteomes" id="UP000663845">
    <property type="component" value="Unassembled WGS sequence"/>
</dbReference>
<proteinExistence type="predicted"/>
<evidence type="ECO:0000313" key="6">
    <source>
        <dbReference type="EMBL" id="CAF3722127.1"/>
    </source>
</evidence>
<dbReference type="Proteomes" id="UP000663844">
    <property type="component" value="Unassembled WGS sequence"/>
</dbReference>
<dbReference type="EMBL" id="CAJOBB010000493">
    <property type="protein sequence ID" value="CAF3691844.1"/>
    <property type="molecule type" value="Genomic_DNA"/>
</dbReference>
<dbReference type="EMBL" id="CAJNON010000143">
    <property type="protein sequence ID" value="CAF1027232.1"/>
    <property type="molecule type" value="Genomic_DNA"/>
</dbReference>
<dbReference type="OrthoDB" id="9972063at2759"/>
<sequence>MLRQNVEIPINSSNPSLKLVFDIHTPRPHFIIIQHTQNRRLHATDNDIQEIMQLTSEFLISKPHYDNNTILSFHRGKWYQKNIKYFHAHLYVPKKAYCQDAKLMITSESCNNIWSSSTDYLEQLEEDLIFLKQKYNQYRDRCISMAYLCFDDPVSYYIPLHQFNTSKFTLVFLASTPRIGVLAKKTDINLKYLYFFMNNFYSLAQKKLSLINPLFENFGAHLCLYVSEKKKANSFLTERTDKILINTIHNPIKLTRIVGYIQMDEQLYLRWLPPIFHHIWLKEFKKNQHLVVT</sequence>
<dbReference type="Proteomes" id="UP000663891">
    <property type="component" value="Unassembled WGS sequence"/>
</dbReference>
<protein>
    <submittedName>
        <fullName evidence="4">Uncharacterized protein</fullName>
    </submittedName>
</protein>
<evidence type="ECO:0000313" key="2">
    <source>
        <dbReference type="EMBL" id="CAF0922626.1"/>
    </source>
</evidence>
<dbReference type="EMBL" id="CAJNOG010000089">
    <property type="protein sequence ID" value="CAF0922626.1"/>
    <property type="molecule type" value="Genomic_DNA"/>
</dbReference>
<evidence type="ECO:0000313" key="1">
    <source>
        <dbReference type="EMBL" id="CAF0918650.1"/>
    </source>
</evidence>
<reference evidence="4" key="1">
    <citation type="submission" date="2021-02" db="EMBL/GenBank/DDBJ databases">
        <authorList>
            <person name="Nowell W R."/>
        </authorList>
    </citation>
    <scope>NUCLEOTIDE SEQUENCE</scope>
</reference>
<accession>A0A818NHL4</accession>
<dbReference type="AlphaFoldDB" id="A0A818NHL4"/>
<dbReference type="EMBL" id="CAJOAZ010000842">
    <property type="protein sequence ID" value="CAF3722127.1"/>
    <property type="molecule type" value="Genomic_DNA"/>
</dbReference>
<evidence type="ECO:0000313" key="4">
    <source>
        <dbReference type="EMBL" id="CAF3605521.1"/>
    </source>
</evidence>
<dbReference type="Proteomes" id="UP000663860">
    <property type="component" value="Unassembled WGS sequence"/>
</dbReference>
<organism evidence="4 7">
    <name type="scientific">Adineta steineri</name>
    <dbReference type="NCBI Taxonomy" id="433720"/>
    <lineage>
        <taxon>Eukaryota</taxon>
        <taxon>Metazoa</taxon>
        <taxon>Spiralia</taxon>
        <taxon>Gnathifera</taxon>
        <taxon>Rotifera</taxon>
        <taxon>Eurotatoria</taxon>
        <taxon>Bdelloidea</taxon>
        <taxon>Adinetida</taxon>
        <taxon>Adinetidae</taxon>
        <taxon>Adineta</taxon>
    </lineage>
</organism>
<dbReference type="Proteomes" id="UP000663868">
    <property type="component" value="Unassembled WGS sequence"/>
</dbReference>
<gene>
    <name evidence="1" type="ORF">IZO911_LOCUS13185</name>
    <name evidence="2" type="ORF">JYZ213_LOCUS11699</name>
    <name evidence="5" type="ORF">KXQ929_LOCUS10412</name>
    <name evidence="4" type="ORF">OKA104_LOCUS6845</name>
    <name evidence="6" type="ORF">OXD698_LOCUS13712</name>
    <name evidence="3" type="ORF">VCS650_LOCUS16127</name>
</gene>
<dbReference type="EMBL" id="CAJOAY010000257">
    <property type="protein sequence ID" value="CAF3605521.1"/>
    <property type="molecule type" value="Genomic_DNA"/>
</dbReference>
<evidence type="ECO:0000313" key="7">
    <source>
        <dbReference type="Proteomes" id="UP000663881"/>
    </source>
</evidence>
<name>A0A818NHL4_9BILA</name>
<dbReference type="EMBL" id="CAJNOE010000105">
    <property type="protein sequence ID" value="CAF0918650.1"/>
    <property type="molecule type" value="Genomic_DNA"/>
</dbReference>
<evidence type="ECO:0000313" key="3">
    <source>
        <dbReference type="EMBL" id="CAF1027232.1"/>
    </source>
</evidence>
<dbReference type="Proteomes" id="UP000663881">
    <property type="component" value="Unassembled WGS sequence"/>
</dbReference>